<organism evidence="1 2">
    <name type="scientific">Paralvinella palmiformis</name>
    <dbReference type="NCBI Taxonomy" id="53620"/>
    <lineage>
        <taxon>Eukaryota</taxon>
        <taxon>Metazoa</taxon>
        <taxon>Spiralia</taxon>
        <taxon>Lophotrochozoa</taxon>
        <taxon>Annelida</taxon>
        <taxon>Polychaeta</taxon>
        <taxon>Sedentaria</taxon>
        <taxon>Canalipalpata</taxon>
        <taxon>Terebellida</taxon>
        <taxon>Terebelliformia</taxon>
        <taxon>Alvinellidae</taxon>
        <taxon>Paralvinella</taxon>
    </lineage>
</organism>
<keyword evidence="2" id="KW-1185">Reference proteome</keyword>
<dbReference type="PANTHER" id="PTHR46513">
    <property type="entry name" value="VITELLOGENIN RECEPTOR-LIKE PROTEIN-RELATED-RELATED"/>
    <property type="match status" value="1"/>
</dbReference>
<dbReference type="InterPro" id="IPR050778">
    <property type="entry name" value="Cueball_EGF_LRP_Nidogen"/>
</dbReference>
<dbReference type="AlphaFoldDB" id="A0AAD9IT59"/>
<evidence type="ECO:0000313" key="1">
    <source>
        <dbReference type="EMBL" id="KAK2140102.1"/>
    </source>
</evidence>
<protein>
    <submittedName>
        <fullName evidence="1">Uncharacterized protein</fullName>
    </submittedName>
</protein>
<name>A0AAD9IT59_9ANNE</name>
<dbReference type="EMBL" id="JAODUP010001484">
    <property type="protein sequence ID" value="KAK2140102.1"/>
    <property type="molecule type" value="Genomic_DNA"/>
</dbReference>
<dbReference type="SMART" id="SM00135">
    <property type="entry name" value="LY"/>
    <property type="match status" value="3"/>
</dbReference>
<dbReference type="Proteomes" id="UP001208570">
    <property type="component" value="Unassembled WGS sequence"/>
</dbReference>
<comment type="caution">
    <text evidence="1">The sequence shown here is derived from an EMBL/GenBank/DDBJ whole genome shotgun (WGS) entry which is preliminary data.</text>
</comment>
<sequence length="241" mass="27597">MMSVMCPVHKLVVYIDNDGIWTFQIFYEQHLFIAAESGTANAVIILSPVYVTVKLNITTYCCDILIQGSEGLVMEISLDLEQDLGRTIVWKLDKVIDVDFDPQEDKIYWSTKNAIYSVNRNGSVERITLMGNNRIIIIHNRSEPWSIALDRTNNNIYWTENYDSIRRATFSGDEQVLLVKDLKSPYAIIVDVDNQLMYWAHDTHHDADFIYVANMNGSNIERNPLAGGPNYLSISHLFTLL</sequence>
<feature type="non-terminal residue" evidence="1">
    <location>
        <position position="1"/>
    </location>
</feature>
<dbReference type="InterPro" id="IPR011042">
    <property type="entry name" value="6-blade_b-propeller_TolB-like"/>
</dbReference>
<evidence type="ECO:0000313" key="2">
    <source>
        <dbReference type="Proteomes" id="UP001208570"/>
    </source>
</evidence>
<gene>
    <name evidence="1" type="ORF">LSH36_1484g00009</name>
</gene>
<dbReference type="SUPFAM" id="SSF63825">
    <property type="entry name" value="YWTD domain"/>
    <property type="match status" value="1"/>
</dbReference>
<proteinExistence type="predicted"/>
<dbReference type="Gene3D" id="2.120.10.30">
    <property type="entry name" value="TolB, C-terminal domain"/>
    <property type="match status" value="1"/>
</dbReference>
<dbReference type="InterPro" id="IPR000033">
    <property type="entry name" value="LDLR_classB_rpt"/>
</dbReference>
<reference evidence="1" key="1">
    <citation type="journal article" date="2023" name="Mol. Biol. Evol.">
        <title>Third-Generation Sequencing Reveals the Adaptive Role of the Epigenome in Three Deep-Sea Polychaetes.</title>
        <authorList>
            <person name="Perez M."/>
            <person name="Aroh O."/>
            <person name="Sun Y."/>
            <person name="Lan Y."/>
            <person name="Juniper S.K."/>
            <person name="Young C.R."/>
            <person name="Angers B."/>
            <person name="Qian P.Y."/>
        </authorList>
    </citation>
    <scope>NUCLEOTIDE SEQUENCE</scope>
    <source>
        <strain evidence="1">P08H-3</strain>
    </source>
</reference>
<accession>A0AAD9IT59</accession>